<evidence type="ECO:0000313" key="9">
    <source>
        <dbReference type="Proteomes" id="UP000214365"/>
    </source>
</evidence>
<dbReference type="Proteomes" id="UP000214365">
    <property type="component" value="Unassembled WGS sequence"/>
</dbReference>
<keyword evidence="2 6" id="KW-0648">Protein biosynthesis</keyword>
<dbReference type="InterPro" id="IPR030851">
    <property type="entry name" value="EFG2"/>
</dbReference>
<dbReference type="GO" id="GO:0003924">
    <property type="term" value="F:GTPase activity"/>
    <property type="evidence" value="ECO:0007669"/>
    <property type="project" value="UniProtKB-UniRule"/>
</dbReference>
<evidence type="ECO:0000256" key="6">
    <source>
        <dbReference type="HAMAP-Rule" id="MF_03059"/>
    </source>
</evidence>
<feature type="binding site" evidence="6">
    <location>
        <begin position="162"/>
        <end position="166"/>
    </location>
    <ligand>
        <name>GTP</name>
        <dbReference type="ChEBI" id="CHEBI:37565"/>
    </ligand>
</feature>
<organism evidence="8 9">
    <name type="scientific">Talaromyces atroroseus</name>
    <dbReference type="NCBI Taxonomy" id="1441469"/>
    <lineage>
        <taxon>Eukaryota</taxon>
        <taxon>Fungi</taxon>
        <taxon>Dikarya</taxon>
        <taxon>Ascomycota</taxon>
        <taxon>Pezizomycotina</taxon>
        <taxon>Eurotiomycetes</taxon>
        <taxon>Eurotiomycetidae</taxon>
        <taxon>Eurotiales</taxon>
        <taxon>Trichocomaceae</taxon>
        <taxon>Talaromyces</taxon>
        <taxon>Talaromyces sect. Trachyspermi</taxon>
    </lineage>
</organism>
<dbReference type="PANTHER" id="PTHR43261">
    <property type="entry name" value="TRANSLATION ELONGATION FACTOR G-RELATED"/>
    <property type="match status" value="1"/>
</dbReference>
<dbReference type="InterPro" id="IPR053905">
    <property type="entry name" value="EF-G-like_DII"/>
</dbReference>
<dbReference type="InterPro" id="IPR027417">
    <property type="entry name" value="P-loop_NTPase"/>
</dbReference>
<feature type="binding site" evidence="6">
    <location>
        <begin position="72"/>
        <end position="79"/>
    </location>
    <ligand>
        <name>GTP</name>
        <dbReference type="ChEBI" id="CHEBI:37565"/>
    </ligand>
</feature>
<dbReference type="GO" id="GO:0032543">
    <property type="term" value="P:mitochondrial translation"/>
    <property type="evidence" value="ECO:0007669"/>
    <property type="project" value="UniProtKB-UniRule"/>
</dbReference>
<proteinExistence type="inferred from homology"/>
<dbReference type="Pfam" id="PF22042">
    <property type="entry name" value="EF-G_D2"/>
    <property type="match status" value="1"/>
</dbReference>
<dbReference type="Pfam" id="PF00009">
    <property type="entry name" value="GTP_EFTU"/>
    <property type="match status" value="1"/>
</dbReference>
<comment type="caution">
    <text evidence="8">The sequence shown here is derived from an EMBL/GenBank/DDBJ whole genome shotgun (WGS) entry which is preliminary data.</text>
</comment>
<dbReference type="InterPro" id="IPR000795">
    <property type="entry name" value="T_Tr_GTP-bd_dom"/>
</dbReference>
<comment type="subcellular location">
    <subcellularLocation>
        <location evidence="6">Mitochondrion</location>
    </subcellularLocation>
</comment>
<dbReference type="GO" id="GO:0032790">
    <property type="term" value="P:ribosome disassembly"/>
    <property type="evidence" value="ECO:0007669"/>
    <property type="project" value="UniProtKB-UniRule"/>
</dbReference>
<dbReference type="InterPro" id="IPR035647">
    <property type="entry name" value="EFG_III/V"/>
</dbReference>
<name>A0A225AB85_TALAT</name>
<dbReference type="Gene3D" id="3.30.70.870">
    <property type="entry name" value="Elongation Factor G (Translational Gtpase), domain 3"/>
    <property type="match status" value="1"/>
</dbReference>
<keyword evidence="3 6" id="KW-0496">Mitochondrion</keyword>
<dbReference type="InterPro" id="IPR041095">
    <property type="entry name" value="EFG_II"/>
</dbReference>
<dbReference type="Gene3D" id="3.40.50.300">
    <property type="entry name" value="P-loop containing nucleotide triphosphate hydrolases"/>
    <property type="match status" value="1"/>
</dbReference>
<dbReference type="GO" id="GO:0005525">
    <property type="term" value="F:GTP binding"/>
    <property type="evidence" value="ECO:0007669"/>
    <property type="project" value="UniProtKB-UniRule"/>
</dbReference>
<evidence type="ECO:0000259" key="7">
    <source>
        <dbReference type="PROSITE" id="PS51722"/>
    </source>
</evidence>
<dbReference type="PROSITE" id="PS51722">
    <property type="entry name" value="G_TR_2"/>
    <property type="match status" value="1"/>
</dbReference>
<dbReference type="Pfam" id="PF14492">
    <property type="entry name" value="EFG_III"/>
    <property type="match status" value="1"/>
</dbReference>
<dbReference type="InterPro" id="IPR009000">
    <property type="entry name" value="Transl_B-barrel_sf"/>
</dbReference>
<dbReference type="InterPro" id="IPR020568">
    <property type="entry name" value="Ribosomal_Su5_D2-typ_SF"/>
</dbReference>
<dbReference type="AlphaFoldDB" id="A0A225AB85"/>
<comment type="similarity">
    <text evidence="6">Belongs to the TRAFAC class translation factor GTPase superfamily. Classic translation factor GTPase family. EF-G/EF-2 subfamily.</text>
</comment>
<dbReference type="CDD" id="cd16262">
    <property type="entry name" value="EFG_III"/>
    <property type="match status" value="1"/>
</dbReference>
<comment type="function">
    <text evidence="6">Mitochondrial GTPase that mediates the disassembly of ribosomes from messenger RNA at the termination of mitochondrial protein biosynthesis. Not involved in the GTP-dependent ribosomal translocation step during translation elongation.</text>
</comment>
<evidence type="ECO:0000256" key="2">
    <source>
        <dbReference type="ARBA" id="ARBA00022917"/>
    </source>
</evidence>
<dbReference type="Gene3D" id="3.30.70.240">
    <property type="match status" value="1"/>
</dbReference>
<sequence length="939" mass="101915">MVVAPLLDWVIRPIPRLSRTNPRKYASSNIVSYNRPVQSHLRCQNYREWSSTSALGDTAADLEKTRNIGIIAHIDAGKTTTTERMLYYSGFTRRIGDVDEGSTVTDFLPAERARGITIQSAAITFHWPPPTAQEASKSPSVQELDAQNLPRSRASHTVNLIDTPGHADFTFEVLRSLRILDGAVTILDGVAGVEAQTEKVWHQASVYQIPRIVYVNKLDRDGAAFGRTVREVGSRLQGWPAVCQIPWFEGGNGRFTGIADVVTLQGLLWKEGGDGKSVKVFDLANLENEDKSLAEELKRARIALIELLSEHDEDMVEKFFDYEEDHLAVPPMDIIRSLRKCLLGSAAQRIIPVFAGSSFRNMGVQPLLDAVNNLLPGPSESSDPEITLGNTKGRLGSLLNGELSLQQSPKATTTTPKSTQKKKLAVVPALVEPQNLAASLESCALAFKVVSDPKRGVLVYVRVYSGSLNRGCNLYNTNLHVTERVPRLFKMYANDAVEVESIHAGHIGVVVGLKYARTGDTLITTMGNKATPPEPLNTLQLRPIDVPPPVFFASIEPHSLSEEKNMQDALALLLREDPSLHVTVDEDSGQTLLSGMGELHLEIARDRLVNDFKAKASMGRIEIGYRECPLSQSSPVTKIFDKEIAGRKGKAGCTAVVEPFDPELEVAEGVSEAQDVIFDDTIEGNRIIICAPGINVVRDRKGKEESSALPPQVDVNSFRTSLFNGALSALARGPQFTFPMHSTKVTLICNVAEHLFGSESSASALSASARLATQGALRGLVATSQSNNNSSTGSGTAVMEPVMNVIISVDEGSLGAVVHDISSARGGHIVSLDEEMPITASIGNQNNSPEADQPPIDINKIYAPPDPFETPSVAGGLPIQASANQPRTITAKVPLKEMVGYLKHLRSLSAGRGTFVMNVDRFERMSTPRQKAVLSELNR</sequence>
<evidence type="ECO:0000256" key="5">
    <source>
        <dbReference type="ARBA" id="ARBA00024731"/>
    </source>
</evidence>
<dbReference type="FunFam" id="3.30.70.870:FF:000007">
    <property type="entry name" value="Ribosome-releasing factor 2, mitochondrial"/>
    <property type="match status" value="1"/>
</dbReference>
<evidence type="ECO:0000313" key="8">
    <source>
        <dbReference type="EMBL" id="OKL57530.1"/>
    </source>
</evidence>
<reference evidence="8 9" key="1">
    <citation type="submission" date="2015-06" db="EMBL/GenBank/DDBJ databases">
        <title>Talaromyces atroroseus IBT 11181 draft genome.</title>
        <authorList>
            <person name="Rasmussen K.B."/>
            <person name="Rasmussen S."/>
            <person name="Petersen B."/>
            <person name="Sicheritz-Ponten T."/>
            <person name="Mortensen U.H."/>
            <person name="Thrane U."/>
        </authorList>
    </citation>
    <scope>NUCLEOTIDE SEQUENCE [LARGE SCALE GENOMIC DNA]</scope>
    <source>
        <strain evidence="8 9">IBT 11181</strain>
    </source>
</reference>
<keyword evidence="1 6" id="KW-0547">Nucleotide-binding</keyword>
<dbReference type="InterPro" id="IPR000640">
    <property type="entry name" value="EFG_V-like"/>
</dbReference>
<dbReference type="CDD" id="cd01886">
    <property type="entry name" value="EF-G"/>
    <property type="match status" value="1"/>
</dbReference>
<keyword evidence="9" id="KW-1185">Reference proteome</keyword>
<dbReference type="CDD" id="cd03713">
    <property type="entry name" value="EFG_mtEFG_C"/>
    <property type="match status" value="1"/>
</dbReference>
<dbReference type="GO" id="GO:0051881">
    <property type="term" value="P:regulation of mitochondrial membrane potential"/>
    <property type="evidence" value="ECO:0007669"/>
    <property type="project" value="EnsemblFungi"/>
</dbReference>
<protein>
    <recommendedName>
        <fullName evidence="6">Ribosome-releasing factor 2, mitochondrial</fullName>
        <shortName evidence="6">RRF2mt</shortName>
    </recommendedName>
    <alternativeName>
        <fullName evidence="6">Elongation factor G 2, mitochondrial</fullName>
        <shortName evidence="6">EF-G2mt</shortName>
        <shortName evidence="6">mEF-G 2</shortName>
    </alternativeName>
</protein>
<dbReference type="GO" id="GO:0005739">
    <property type="term" value="C:mitochondrion"/>
    <property type="evidence" value="ECO:0007669"/>
    <property type="project" value="UniProtKB-SubCell"/>
</dbReference>
<dbReference type="PRINTS" id="PR00315">
    <property type="entry name" value="ELONGATNFCT"/>
</dbReference>
<dbReference type="NCBIfam" id="TIGR00231">
    <property type="entry name" value="small_GTP"/>
    <property type="match status" value="1"/>
</dbReference>
<dbReference type="SUPFAM" id="SSF52540">
    <property type="entry name" value="P-loop containing nucleoside triphosphate hydrolases"/>
    <property type="match status" value="1"/>
</dbReference>
<dbReference type="InterPro" id="IPR005225">
    <property type="entry name" value="Small_GTP-bd"/>
</dbReference>
<evidence type="ECO:0000256" key="1">
    <source>
        <dbReference type="ARBA" id="ARBA00022741"/>
    </source>
</evidence>
<dbReference type="PANTHER" id="PTHR43261:SF1">
    <property type="entry name" value="RIBOSOME-RELEASING FACTOR 2, MITOCHONDRIAL"/>
    <property type="match status" value="1"/>
</dbReference>
<dbReference type="GeneID" id="31006848"/>
<dbReference type="InterPro" id="IPR009022">
    <property type="entry name" value="EFG_III"/>
</dbReference>
<accession>A0A225AB85</accession>
<dbReference type="InterPro" id="IPR031157">
    <property type="entry name" value="G_TR_CS"/>
</dbReference>
<evidence type="ECO:0000256" key="4">
    <source>
        <dbReference type="ARBA" id="ARBA00023134"/>
    </source>
</evidence>
<dbReference type="SUPFAM" id="SSF54211">
    <property type="entry name" value="Ribosomal protein S5 domain 2-like"/>
    <property type="match status" value="1"/>
</dbReference>
<dbReference type="EMBL" id="LFMY01000011">
    <property type="protein sequence ID" value="OKL57530.1"/>
    <property type="molecule type" value="Genomic_DNA"/>
</dbReference>
<dbReference type="PROSITE" id="PS00301">
    <property type="entry name" value="G_TR_1"/>
    <property type="match status" value="1"/>
</dbReference>
<feature type="binding site" evidence="6">
    <location>
        <begin position="216"/>
        <end position="219"/>
    </location>
    <ligand>
        <name>GTP</name>
        <dbReference type="ChEBI" id="CHEBI:37565"/>
    </ligand>
</feature>
<dbReference type="FunFam" id="2.40.30.10:FF:000106">
    <property type="entry name" value="Ribosome-releasing factor 2, mitochondrial"/>
    <property type="match status" value="1"/>
</dbReference>
<dbReference type="SUPFAM" id="SSF50447">
    <property type="entry name" value="Translation proteins"/>
    <property type="match status" value="1"/>
</dbReference>
<dbReference type="Pfam" id="PF00679">
    <property type="entry name" value="EFG_C"/>
    <property type="match status" value="1"/>
</dbReference>
<dbReference type="STRING" id="1441469.A0A225AB85"/>
<dbReference type="Gene3D" id="2.40.30.10">
    <property type="entry name" value="Translation factors"/>
    <property type="match status" value="1"/>
</dbReference>
<feature type="domain" description="Tr-type G" evidence="7">
    <location>
        <begin position="63"/>
        <end position="379"/>
    </location>
</feature>
<comment type="function">
    <text evidence="5">Catalyzes the GTP-dependent ribosomal translocation step during translation elongation. During this step, the ribosome changes from the pre-translocational (PRE) to the post-translocational (POST) state as the newly formed A-site-bound peptidyl-tRNA and P-site-bound deacylated tRNA move to the P and E sites, respectively. Catalyzes the coordinated movement of the two tRNA molecules, the mRNA and conformational changes in the ribosome.</text>
</comment>
<gene>
    <name evidence="6" type="primary">MEF2</name>
    <name evidence="8" type="ORF">UA08_07092</name>
</gene>
<dbReference type="OrthoDB" id="198619at2759"/>
<dbReference type="RefSeq" id="XP_020117651.1">
    <property type="nucleotide sequence ID" value="XM_020261996.1"/>
</dbReference>
<dbReference type="HAMAP" id="MF_03059">
    <property type="entry name" value="mEF_G_2"/>
    <property type="match status" value="1"/>
</dbReference>
<dbReference type="SMART" id="SM00838">
    <property type="entry name" value="EFG_C"/>
    <property type="match status" value="1"/>
</dbReference>
<dbReference type="InterPro" id="IPR035649">
    <property type="entry name" value="EFG_V"/>
</dbReference>
<dbReference type="SUPFAM" id="SSF54980">
    <property type="entry name" value="EF-G C-terminal domain-like"/>
    <property type="match status" value="2"/>
</dbReference>
<evidence type="ECO:0000256" key="3">
    <source>
        <dbReference type="ARBA" id="ARBA00023128"/>
    </source>
</evidence>
<keyword evidence="4 6" id="KW-0342">GTP-binding</keyword>
<dbReference type="FunFam" id="3.40.50.300:FF:001636">
    <property type="entry name" value="Ribosome-releasing factor 2, mitochondrial"/>
    <property type="match status" value="1"/>
</dbReference>